<dbReference type="InterPro" id="IPR023214">
    <property type="entry name" value="HAD_sf"/>
</dbReference>
<protein>
    <submittedName>
        <fullName evidence="7">AI-2E family transporter</fullName>
    </submittedName>
</protein>
<feature type="transmembrane region" description="Helical" evidence="6">
    <location>
        <begin position="35"/>
        <end position="53"/>
    </location>
</feature>
<dbReference type="AlphaFoldDB" id="A0A540VF97"/>
<comment type="caution">
    <text evidence="7">The sequence shown here is derived from an EMBL/GenBank/DDBJ whole genome shotgun (WGS) entry which is preliminary data.</text>
</comment>
<feature type="transmembrane region" description="Helical" evidence="6">
    <location>
        <begin position="148"/>
        <end position="170"/>
    </location>
</feature>
<dbReference type="Gene3D" id="1.10.150.240">
    <property type="entry name" value="Putative phosphatase, domain 2"/>
    <property type="match status" value="1"/>
</dbReference>
<dbReference type="EMBL" id="VIGC01000014">
    <property type="protein sequence ID" value="TQE95436.1"/>
    <property type="molecule type" value="Genomic_DNA"/>
</dbReference>
<feature type="transmembrane region" description="Helical" evidence="6">
    <location>
        <begin position="236"/>
        <end position="264"/>
    </location>
</feature>
<evidence type="ECO:0000256" key="4">
    <source>
        <dbReference type="ARBA" id="ARBA00022989"/>
    </source>
</evidence>
<dbReference type="InterPro" id="IPR050155">
    <property type="entry name" value="HAD-like_hydrolase_sf"/>
</dbReference>
<accession>A0A540VF97</accession>
<dbReference type="InterPro" id="IPR002549">
    <property type="entry name" value="AI-2E-like"/>
</dbReference>
<dbReference type="Proteomes" id="UP000317371">
    <property type="component" value="Unassembled WGS sequence"/>
</dbReference>
<keyword evidence="5 6" id="KW-0472">Membrane</keyword>
<reference evidence="7 8" key="1">
    <citation type="submission" date="2019-06" db="EMBL/GenBank/DDBJ databases">
        <title>Genome sequence of Litorilinea aerophila BAA-2444.</title>
        <authorList>
            <person name="Maclea K.S."/>
            <person name="Maurais E.G."/>
            <person name="Iannazzi L.C."/>
        </authorList>
    </citation>
    <scope>NUCLEOTIDE SEQUENCE [LARGE SCALE GENOMIC DNA]</scope>
    <source>
        <strain evidence="7 8">ATCC BAA-2444</strain>
    </source>
</reference>
<evidence type="ECO:0000313" key="8">
    <source>
        <dbReference type="Proteomes" id="UP000317371"/>
    </source>
</evidence>
<feature type="transmembrane region" description="Helical" evidence="6">
    <location>
        <begin position="12"/>
        <end position="29"/>
    </location>
</feature>
<evidence type="ECO:0000256" key="1">
    <source>
        <dbReference type="ARBA" id="ARBA00004141"/>
    </source>
</evidence>
<proteinExistence type="inferred from homology"/>
<dbReference type="GO" id="GO:0008967">
    <property type="term" value="F:phosphoglycolate phosphatase activity"/>
    <property type="evidence" value="ECO:0007669"/>
    <property type="project" value="TreeGrafter"/>
</dbReference>
<dbReference type="Gene3D" id="3.40.50.1000">
    <property type="entry name" value="HAD superfamily/HAD-like"/>
    <property type="match status" value="1"/>
</dbReference>
<dbReference type="GO" id="GO:0005829">
    <property type="term" value="C:cytosol"/>
    <property type="evidence" value="ECO:0007669"/>
    <property type="project" value="TreeGrafter"/>
</dbReference>
<dbReference type="PANTHER" id="PTHR43434:SF1">
    <property type="entry name" value="PHOSPHOGLYCOLATE PHOSPHATASE"/>
    <property type="match status" value="1"/>
</dbReference>
<dbReference type="FunCoup" id="A0A540VF97">
    <property type="interactions" value="453"/>
</dbReference>
<dbReference type="Pfam" id="PF01594">
    <property type="entry name" value="AI-2E_transport"/>
    <property type="match status" value="1"/>
</dbReference>
<dbReference type="OrthoDB" id="9793390at2"/>
<evidence type="ECO:0000256" key="3">
    <source>
        <dbReference type="ARBA" id="ARBA00022692"/>
    </source>
</evidence>
<comment type="subcellular location">
    <subcellularLocation>
        <location evidence="1">Membrane</location>
        <topology evidence="1">Multi-pass membrane protein</topology>
    </subcellularLocation>
</comment>
<keyword evidence="3 6" id="KW-0812">Transmembrane</keyword>
<keyword evidence="8" id="KW-1185">Reference proteome</keyword>
<dbReference type="SUPFAM" id="SSF56784">
    <property type="entry name" value="HAD-like"/>
    <property type="match status" value="1"/>
</dbReference>
<feature type="transmembrane region" description="Helical" evidence="6">
    <location>
        <begin position="276"/>
        <end position="298"/>
    </location>
</feature>
<dbReference type="RefSeq" id="WP_141610492.1">
    <property type="nucleotide sequence ID" value="NZ_VIGC02000014.1"/>
</dbReference>
<evidence type="ECO:0000256" key="2">
    <source>
        <dbReference type="ARBA" id="ARBA00009773"/>
    </source>
</evidence>
<evidence type="ECO:0000313" key="7">
    <source>
        <dbReference type="EMBL" id="TQE95436.1"/>
    </source>
</evidence>
<dbReference type="PANTHER" id="PTHR43434">
    <property type="entry name" value="PHOSPHOGLYCOLATE PHOSPHATASE"/>
    <property type="match status" value="1"/>
</dbReference>
<dbReference type="InterPro" id="IPR036412">
    <property type="entry name" value="HAD-like_sf"/>
</dbReference>
<dbReference type="GO" id="GO:0006281">
    <property type="term" value="P:DNA repair"/>
    <property type="evidence" value="ECO:0007669"/>
    <property type="project" value="TreeGrafter"/>
</dbReference>
<feature type="transmembrane region" description="Helical" evidence="6">
    <location>
        <begin position="65"/>
        <end position="84"/>
    </location>
</feature>
<dbReference type="Pfam" id="PF13419">
    <property type="entry name" value="HAD_2"/>
    <property type="match status" value="1"/>
</dbReference>
<dbReference type="GO" id="GO:0016020">
    <property type="term" value="C:membrane"/>
    <property type="evidence" value="ECO:0007669"/>
    <property type="project" value="UniProtKB-SubCell"/>
</dbReference>
<dbReference type="InterPro" id="IPR023198">
    <property type="entry name" value="PGP-like_dom2"/>
</dbReference>
<evidence type="ECO:0000256" key="5">
    <source>
        <dbReference type="ARBA" id="ARBA00023136"/>
    </source>
</evidence>
<name>A0A540VF97_9CHLR</name>
<dbReference type="InterPro" id="IPR041492">
    <property type="entry name" value="HAD_2"/>
</dbReference>
<comment type="similarity">
    <text evidence="2">Belongs to the autoinducer-2 exporter (AI-2E) (TC 2.A.86) family.</text>
</comment>
<organism evidence="7 8">
    <name type="scientific">Litorilinea aerophila</name>
    <dbReference type="NCBI Taxonomy" id="1204385"/>
    <lineage>
        <taxon>Bacteria</taxon>
        <taxon>Bacillati</taxon>
        <taxon>Chloroflexota</taxon>
        <taxon>Caldilineae</taxon>
        <taxon>Caldilineales</taxon>
        <taxon>Caldilineaceae</taxon>
        <taxon>Litorilinea</taxon>
    </lineage>
</organism>
<keyword evidence="4 6" id="KW-1133">Transmembrane helix</keyword>
<evidence type="ECO:0000256" key="6">
    <source>
        <dbReference type="SAM" id="Phobius"/>
    </source>
</evidence>
<feature type="transmembrane region" description="Helical" evidence="6">
    <location>
        <begin position="211"/>
        <end position="230"/>
    </location>
</feature>
<gene>
    <name evidence="7" type="ORF">FKZ61_12625</name>
</gene>
<sequence>MSSRRWSTLTKIIVISTLAILAIVLLVTFREMIPPTVVAFLLAFILSYPVNWIQRTTGWARGTAVTVIYIILLALVALMPALLIPRSAELFLSLQAALEDLVTSLQTASAGPLLVLGNYRLSLDTVLQEAGNVLQNVLILATTNPMSIARGVTAGVLTVVYVLVLNFWLLKDLHKLQRLIYEQIPADYQEDVRRLAQSLGEVWHAFLRGQLVLGLVVGLMTWIALAIVGMPNAGGLALLAGVMEFLPTIGPGISGTIGTAVALFSGSTWMPVGNITFALVVMAIYIVITQIESVYLIPRLVGGRVQLHPAVTFVGIINGAMVFGVLGVLLATPTIASARILLSYVYRKLLDLEPFEPIQPLQPGVRIPGLIAGRKIEAVIFDLDGTLAPLDWRACHWAAQHLTWLDRLVPPVRRSYLARRAMILLEGFINFLINQLRHLNLQQDLARLSPLLDSLRGYPPAADLRPFPGVAETLAQLATHYRLVLVSTRSRQEIEQFLNQGDLDPNLFQLVIGREDVRNLLPHSEALLAAAQHLQLEPDQILVVSDTDINLRSARAAQMATAGVLCGLGEAQDLAEADLVLSSLLELTEWL</sequence>
<feature type="transmembrane region" description="Helical" evidence="6">
    <location>
        <begin position="310"/>
        <end position="331"/>
    </location>
</feature>
<dbReference type="InParanoid" id="A0A540VF97"/>